<feature type="compositionally biased region" description="Basic residues" evidence="1">
    <location>
        <begin position="233"/>
        <end position="248"/>
    </location>
</feature>
<feature type="region of interest" description="Disordered" evidence="1">
    <location>
        <begin position="179"/>
        <end position="202"/>
    </location>
</feature>
<gene>
    <name evidence="2" type="ORF">OCU04_000439</name>
</gene>
<feature type="region of interest" description="Disordered" evidence="1">
    <location>
        <begin position="305"/>
        <end position="364"/>
    </location>
</feature>
<evidence type="ECO:0000313" key="2">
    <source>
        <dbReference type="EMBL" id="KAJ8070038.1"/>
    </source>
</evidence>
<feature type="region of interest" description="Disordered" evidence="1">
    <location>
        <begin position="1"/>
        <end position="61"/>
    </location>
</feature>
<reference evidence="2" key="1">
    <citation type="submission" date="2022-11" db="EMBL/GenBank/DDBJ databases">
        <title>Genome Resource of Sclerotinia nivalis Strain SnTB1, a Plant Pathogen Isolated from American Ginseng.</title>
        <authorList>
            <person name="Fan S."/>
        </authorList>
    </citation>
    <scope>NUCLEOTIDE SEQUENCE</scope>
    <source>
        <strain evidence="2">SnTB1</strain>
    </source>
</reference>
<dbReference type="Proteomes" id="UP001152300">
    <property type="component" value="Unassembled WGS sequence"/>
</dbReference>
<dbReference type="AlphaFoldDB" id="A0A9X0DRA3"/>
<proteinExistence type="predicted"/>
<evidence type="ECO:0000256" key="1">
    <source>
        <dbReference type="SAM" id="MobiDB-lite"/>
    </source>
</evidence>
<feature type="region of interest" description="Disordered" evidence="1">
    <location>
        <begin position="388"/>
        <end position="442"/>
    </location>
</feature>
<dbReference type="OrthoDB" id="4755622at2759"/>
<dbReference type="EMBL" id="JAPEIS010000001">
    <property type="protein sequence ID" value="KAJ8070038.1"/>
    <property type="molecule type" value="Genomic_DNA"/>
</dbReference>
<feature type="compositionally biased region" description="Acidic residues" evidence="1">
    <location>
        <begin position="31"/>
        <end position="50"/>
    </location>
</feature>
<feature type="compositionally biased region" description="Basic and acidic residues" evidence="1">
    <location>
        <begin position="391"/>
        <end position="411"/>
    </location>
</feature>
<protein>
    <submittedName>
        <fullName evidence="2">Uncharacterized protein</fullName>
    </submittedName>
</protein>
<sequence>MVSAKRQKGNNGMAQTTSPVCHSAVPTMDGSSDDGDNYEESFDSEEDDSEVNSASSSSKKVTFDTSANVTRTFKTPVISQRRYIPDFDSLPKTGVWVSPAPSRHTEFKQVVVRTTKCDICNHKVDVPPGEEGKVMQRCHYCNIQFCQDCVLRVSDDERHFPVLAELVWDAQTKVNAKTRPENNFKGNMYTRSKPEPKPTRPLTASERLAGMRTIKPGTFNVTVVNTPAPSRPSRARPNKGPKKSKKSKKFPDIPYNTDGEVDTHYKEDIEWLSKLSPALQRKEKKEADMRKLLRKRALEVMEEPVPYGAESPPSAHQVRIPLPTAGKRRKITPCPIATPAATRRQFRGTAESTSNQYESSPEQQAIVATTNALDNTTSEPLRNILDGLANDLHDDEQVPQGIDERSDHSEAHAANPIQGEYNHQQYLPIQNDGSEDGHYEEE</sequence>
<keyword evidence="3" id="KW-1185">Reference proteome</keyword>
<comment type="caution">
    <text evidence="2">The sequence shown here is derived from an EMBL/GenBank/DDBJ whole genome shotgun (WGS) entry which is preliminary data.</text>
</comment>
<name>A0A9X0DRA3_9HELO</name>
<feature type="compositionally biased region" description="Polar residues" evidence="1">
    <location>
        <begin position="421"/>
        <end position="432"/>
    </location>
</feature>
<feature type="compositionally biased region" description="Polar residues" evidence="1">
    <location>
        <begin position="350"/>
        <end position="364"/>
    </location>
</feature>
<feature type="compositionally biased region" description="Polar residues" evidence="1">
    <location>
        <begin position="9"/>
        <end position="20"/>
    </location>
</feature>
<feature type="region of interest" description="Disordered" evidence="1">
    <location>
        <begin position="223"/>
        <end position="258"/>
    </location>
</feature>
<organism evidence="2 3">
    <name type="scientific">Sclerotinia nivalis</name>
    <dbReference type="NCBI Taxonomy" id="352851"/>
    <lineage>
        <taxon>Eukaryota</taxon>
        <taxon>Fungi</taxon>
        <taxon>Dikarya</taxon>
        <taxon>Ascomycota</taxon>
        <taxon>Pezizomycotina</taxon>
        <taxon>Leotiomycetes</taxon>
        <taxon>Helotiales</taxon>
        <taxon>Sclerotiniaceae</taxon>
        <taxon>Sclerotinia</taxon>
    </lineage>
</organism>
<evidence type="ECO:0000313" key="3">
    <source>
        <dbReference type="Proteomes" id="UP001152300"/>
    </source>
</evidence>
<accession>A0A9X0DRA3</accession>